<dbReference type="OrthoDB" id="649277at2759"/>
<organism evidence="1 2">
    <name type="scientific">Musa troglodytarum</name>
    <name type="common">fe'i banana</name>
    <dbReference type="NCBI Taxonomy" id="320322"/>
    <lineage>
        <taxon>Eukaryota</taxon>
        <taxon>Viridiplantae</taxon>
        <taxon>Streptophyta</taxon>
        <taxon>Embryophyta</taxon>
        <taxon>Tracheophyta</taxon>
        <taxon>Spermatophyta</taxon>
        <taxon>Magnoliopsida</taxon>
        <taxon>Liliopsida</taxon>
        <taxon>Zingiberales</taxon>
        <taxon>Musaceae</taxon>
        <taxon>Musa</taxon>
    </lineage>
</organism>
<evidence type="ECO:0000313" key="1">
    <source>
        <dbReference type="EMBL" id="URD95960.1"/>
    </source>
</evidence>
<reference evidence="1" key="1">
    <citation type="submission" date="2022-05" db="EMBL/GenBank/DDBJ databases">
        <title>The Musa troglodytarum L. genome provides insights into the mechanism of non-climacteric behaviour and enrichment of carotenoids.</title>
        <authorList>
            <person name="Wang J."/>
        </authorList>
    </citation>
    <scope>NUCLEOTIDE SEQUENCE</scope>
    <source>
        <tissue evidence="1">Leaf</tissue>
    </source>
</reference>
<accession>A0A9E7FHX9</accession>
<dbReference type="Proteomes" id="UP001055439">
    <property type="component" value="Chromosome 4"/>
</dbReference>
<name>A0A9E7FHX9_9LILI</name>
<evidence type="ECO:0000313" key="2">
    <source>
        <dbReference type="Proteomes" id="UP001055439"/>
    </source>
</evidence>
<dbReference type="GO" id="GO:0010099">
    <property type="term" value="P:regulation of photomorphogenesis"/>
    <property type="evidence" value="ECO:0007669"/>
    <property type="project" value="InterPro"/>
</dbReference>
<dbReference type="EMBL" id="CP097506">
    <property type="protein sequence ID" value="URD95960.1"/>
    <property type="molecule type" value="Genomic_DNA"/>
</dbReference>
<dbReference type="InterPro" id="IPR037476">
    <property type="entry name" value="PCH1"/>
</dbReference>
<sequence>MSRPRRGPEFKITKSGKVQPFSMDTTEGRTFGCRNVCSSDLNELGLTTHVPKSAEFMGAEKIGSYMKNSVVQKDVKSYDQVVIPDKSYLHRHQDSSINWENDKTYHCPDSEGIRSEQNHIPMYGINKKIKSNSNQRQGAGHDQVVNRTDESQMPLKNTALSSHLTDFAAGGICFEARRMTKISAQEIKPSESIQGSQPIQDEFTVLASQPATNNFMNSPIYIKDKRVSSGSDHMLEEHSEKARLANLKHELHNFTRPSRVTVSEMKDENEIANSDRCSWPKINHRSMQKPGDSWPGDFPHPSTVRDNNTLIVDSTETGKAKGTALFEMITGPTTSKCHGKQPGDSILLINSNGIRDGDDGIGNEKGNGRHITATRKESSAKTETTDIEACHTRSSLIGMIADRQRKDLVCLNVMKPLYPLALPIKQTVNRHAIAASLDKTDGVSNRELSTSRSECINVHQILSQVQMYKISKSSRIADKLTEAEPYGKWLKHLGPEPYAFGHCSKRMKIGDGPTGAEICRSLSNVHNDNTSSSDLMKCPEKQQSFDRAKNLPSIPECCHGLSAKTTWYWIERWCHRSPPRAEAQASAATTGLSKPRSAKVVPENFERKEFPSIRALALMGRAMNGSRKSEFQRKGSSVVWNTKDL</sequence>
<gene>
    <name evidence="1" type="ORF">MUK42_31107</name>
</gene>
<keyword evidence="2" id="KW-1185">Reference proteome</keyword>
<dbReference type="PANTHER" id="PTHR36062:SF1">
    <property type="entry name" value="OS01G0687300 PROTEIN"/>
    <property type="match status" value="1"/>
</dbReference>
<dbReference type="AlphaFoldDB" id="A0A9E7FHX9"/>
<dbReference type="PANTHER" id="PTHR36062">
    <property type="entry name" value="OS01G0687300 PROTEIN"/>
    <property type="match status" value="1"/>
</dbReference>
<proteinExistence type="predicted"/>
<protein>
    <submittedName>
        <fullName evidence="1">Uncharacterized protein</fullName>
    </submittedName>
</protein>